<keyword evidence="3" id="KW-1185">Reference proteome</keyword>
<feature type="compositionally biased region" description="Low complexity" evidence="1">
    <location>
        <begin position="72"/>
        <end position="89"/>
    </location>
</feature>
<feature type="compositionally biased region" description="Basic residues" evidence="1">
    <location>
        <begin position="823"/>
        <end position="838"/>
    </location>
</feature>
<evidence type="ECO:0000256" key="1">
    <source>
        <dbReference type="SAM" id="MobiDB-lite"/>
    </source>
</evidence>
<organism evidence="2 3">
    <name type="scientific">Porphyra umbilicalis</name>
    <name type="common">Purple laver</name>
    <name type="synonym">Red alga</name>
    <dbReference type="NCBI Taxonomy" id="2786"/>
    <lineage>
        <taxon>Eukaryota</taxon>
        <taxon>Rhodophyta</taxon>
        <taxon>Bangiophyceae</taxon>
        <taxon>Bangiales</taxon>
        <taxon>Bangiaceae</taxon>
        <taxon>Porphyra</taxon>
    </lineage>
</organism>
<feature type="region of interest" description="Disordered" evidence="1">
    <location>
        <begin position="751"/>
        <end position="786"/>
    </location>
</feature>
<feature type="region of interest" description="Disordered" evidence="1">
    <location>
        <begin position="640"/>
        <end position="667"/>
    </location>
</feature>
<feature type="region of interest" description="Disordered" evidence="1">
    <location>
        <begin position="800"/>
        <end position="838"/>
    </location>
</feature>
<feature type="compositionally biased region" description="Low complexity" evidence="1">
    <location>
        <begin position="17"/>
        <end position="42"/>
    </location>
</feature>
<accession>A0A1X6NMT2</accession>
<evidence type="ECO:0000313" key="2">
    <source>
        <dbReference type="EMBL" id="OSX69897.1"/>
    </source>
</evidence>
<dbReference type="Proteomes" id="UP000218209">
    <property type="component" value="Unassembled WGS sequence"/>
</dbReference>
<reference evidence="2 3" key="1">
    <citation type="submission" date="2017-03" db="EMBL/GenBank/DDBJ databases">
        <title>WGS assembly of Porphyra umbilicalis.</title>
        <authorList>
            <person name="Brawley S.H."/>
            <person name="Blouin N.A."/>
            <person name="Ficko-Blean E."/>
            <person name="Wheeler G.L."/>
            <person name="Lohr M."/>
            <person name="Goodson H.V."/>
            <person name="Jenkins J.W."/>
            <person name="Blaby-Haas C.E."/>
            <person name="Helliwell K.E."/>
            <person name="Chan C."/>
            <person name="Marriage T."/>
            <person name="Bhattacharya D."/>
            <person name="Klein A.S."/>
            <person name="Badis Y."/>
            <person name="Brodie J."/>
            <person name="Cao Y."/>
            <person name="Collen J."/>
            <person name="Dittami S.M."/>
            <person name="Gachon C.M."/>
            <person name="Green B.R."/>
            <person name="Karpowicz S."/>
            <person name="Kim J.W."/>
            <person name="Kudahl U."/>
            <person name="Lin S."/>
            <person name="Michel G."/>
            <person name="Mittag M."/>
            <person name="Olson B.J."/>
            <person name="Pangilinan J."/>
            <person name="Peng Y."/>
            <person name="Qiu H."/>
            <person name="Shu S."/>
            <person name="Singer J.T."/>
            <person name="Smith A.G."/>
            <person name="Sprecher B.N."/>
            <person name="Wagner V."/>
            <person name="Wang W."/>
            <person name="Wang Z.-Y."/>
            <person name="Yan J."/>
            <person name="Yarish C."/>
            <person name="Zoeuner-Riek S."/>
            <person name="Zhuang Y."/>
            <person name="Zou Y."/>
            <person name="Lindquist E.A."/>
            <person name="Grimwood J."/>
            <person name="Barry K."/>
            <person name="Rokhsar D.S."/>
            <person name="Schmutz J."/>
            <person name="Stiller J.W."/>
            <person name="Grossman A.R."/>
            <person name="Prochnik S.E."/>
        </authorList>
    </citation>
    <scope>NUCLEOTIDE SEQUENCE [LARGE SCALE GENOMIC DNA]</scope>
    <source>
        <strain evidence="2">4086291</strain>
    </source>
</reference>
<feature type="region of interest" description="Disordered" evidence="1">
    <location>
        <begin position="1"/>
        <end position="122"/>
    </location>
</feature>
<evidence type="ECO:0000313" key="3">
    <source>
        <dbReference type="Proteomes" id="UP000218209"/>
    </source>
</evidence>
<name>A0A1X6NMT2_PORUM</name>
<dbReference type="AlphaFoldDB" id="A0A1X6NMT2"/>
<protein>
    <submittedName>
        <fullName evidence="2">Uncharacterized protein</fullName>
    </submittedName>
</protein>
<proteinExistence type="predicted"/>
<gene>
    <name evidence="2" type="ORF">BU14_1029s0003</name>
</gene>
<sequence>MDARTRATAASPAGPTADIKSASADGSAAAADRAAAAMASGGLRPAPACTSPPDERMLPDEAVVTEPRGRETAATAAAVRVGRGSASRRMTSPRLPHPPTKQRHGRPAFGTNGASLLHPPRPPPPLQLLDLPDDCLGLITHACFERAAYVPLFRACRRLRDVGYASVAAVTIESRPEASVFAHLGDRRLWRPPEAASPEAASPATPTPVASAAAAAASAAAASAAAACHTPVGARVEATLESVTRFLVAATGVRGVTLHHPYGDGVAPWPATVGVDAAFYERLAPTLRRLPLSSVSAAGVAIPALAPTAAGGSVSAAPLRRLALRCIEGGVWDAVIAGVLAAAAGSLVDLTLDGVFRVGEPPPAHPLAAWLTASGGMPRLASLCLGVDVDAAAAAAVARFCPALVSLDVDGDVGAGVGAALRLPALPRLTELAWSWVVPDDAAEAGVRLAAEVPPLLERRTWASLCLPDMHGERGRAYPFLVPALVGAAALPPSLDLVEVGTLDDAQVAALAAPAAATRRLSTLRLALAADASAVGLAALHRLPALRRLTLVLPAADPARLRLGAWPVGGLTRLALDVPVGVAWPGLPGEVLAGLAASPSRGTLVWLRLAGGALREASAAAPLTALTRLAFLDYHLRDGGGGSSPAPTRARQRRRRSRWPSGSPAARRTCGCGRGCAGGGARVGSRRDGGWGGGGGPPSWDCLGFFIFVWAWLAAGRRGQLWVFFGKGGGGGRGVVAAAALRLERRAVDARAGGHAPGSVRRRRRWVGVPRPHARGGGGVVVPPPAAADAAAVGPCRWRHPRPALDWPPAPAAVPPPSLRVPSRGRRRRGRRRRRRGR</sequence>
<feature type="compositionally biased region" description="Pro residues" evidence="1">
    <location>
        <begin position="806"/>
        <end position="819"/>
    </location>
</feature>
<dbReference type="EMBL" id="KV919365">
    <property type="protein sequence ID" value="OSX69897.1"/>
    <property type="molecule type" value="Genomic_DNA"/>
</dbReference>